<feature type="region of interest" description="Disordered" evidence="1">
    <location>
        <begin position="1"/>
        <end position="69"/>
    </location>
</feature>
<feature type="domain" description="S1 motif" evidence="2">
    <location>
        <begin position="557"/>
        <end position="626"/>
    </location>
</feature>
<feature type="compositionally biased region" description="Acidic residues" evidence="1">
    <location>
        <begin position="48"/>
        <end position="57"/>
    </location>
</feature>
<dbReference type="GO" id="GO:0003723">
    <property type="term" value="F:RNA binding"/>
    <property type="evidence" value="ECO:0007669"/>
    <property type="project" value="TreeGrafter"/>
</dbReference>
<dbReference type="InterPro" id="IPR057302">
    <property type="entry name" value="Rrp5_S1"/>
</dbReference>
<feature type="compositionally biased region" description="Acidic residues" evidence="1">
    <location>
        <begin position="1104"/>
        <end position="1140"/>
    </location>
</feature>
<reference evidence="3" key="1">
    <citation type="submission" date="2014-11" db="EMBL/GenBank/DDBJ databases">
        <authorList>
            <person name="Otto D Thomas"/>
            <person name="Naeem Raeece"/>
        </authorList>
    </citation>
    <scope>NUCLEOTIDE SEQUENCE</scope>
</reference>
<feature type="compositionally biased region" description="Basic and acidic residues" evidence="1">
    <location>
        <begin position="1676"/>
        <end position="1687"/>
    </location>
</feature>
<feature type="region of interest" description="Disordered" evidence="1">
    <location>
        <begin position="878"/>
        <end position="908"/>
    </location>
</feature>
<evidence type="ECO:0000256" key="1">
    <source>
        <dbReference type="SAM" id="MobiDB-lite"/>
    </source>
</evidence>
<feature type="region of interest" description="Disordered" evidence="1">
    <location>
        <begin position="1731"/>
        <end position="1791"/>
    </location>
</feature>
<dbReference type="GO" id="GO:0032040">
    <property type="term" value="C:small-subunit processome"/>
    <property type="evidence" value="ECO:0007669"/>
    <property type="project" value="TreeGrafter"/>
</dbReference>
<feature type="domain" description="S1 motif" evidence="2">
    <location>
        <begin position="104"/>
        <end position="195"/>
    </location>
</feature>
<dbReference type="PANTHER" id="PTHR23270:SF10">
    <property type="entry name" value="PROTEIN RRP5 HOMOLOG"/>
    <property type="match status" value="1"/>
</dbReference>
<evidence type="ECO:0000313" key="3">
    <source>
        <dbReference type="EMBL" id="CEM41787.1"/>
    </source>
</evidence>
<dbReference type="GO" id="GO:0006364">
    <property type="term" value="P:rRNA processing"/>
    <property type="evidence" value="ECO:0007669"/>
    <property type="project" value="InterPro"/>
</dbReference>
<feature type="compositionally biased region" description="Basic and acidic residues" evidence="1">
    <location>
        <begin position="1141"/>
        <end position="1151"/>
    </location>
</feature>
<feature type="region of interest" description="Disordered" evidence="1">
    <location>
        <begin position="331"/>
        <end position="368"/>
    </location>
</feature>
<dbReference type="InterPro" id="IPR045209">
    <property type="entry name" value="Rrp5"/>
</dbReference>
<dbReference type="InterPro" id="IPR012340">
    <property type="entry name" value="NA-bd_OB-fold"/>
</dbReference>
<dbReference type="Gene3D" id="1.25.40.10">
    <property type="entry name" value="Tetratricopeptide repeat domain"/>
    <property type="match status" value="1"/>
</dbReference>
<feature type="compositionally biased region" description="Polar residues" evidence="1">
    <location>
        <begin position="1303"/>
        <end position="1320"/>
    </location>
</feature>
<dbReference type="VEuPathDB" id="CryptoDB:Cvel_6356"/>
<dbReference type="EMBL" id="CDMZ01002311">
    <property type="protein sequence ID" value="CEM41787.1"/>
    <property type="molecule type" value="Genomic_DNA"/>
</dbReference>
<feature type="domain" description="S1 motif" evidence="2">
    <location>
        <begin position="645"/>
        <end position="720"/>
    </location>
</feature>
<organism evidence="3">
    <name type="scientific">Chromera velia CCMP2878</name>
    <dbReference type="NCBI Taxonomy" id="1169474"/>
    <lineage>
        <taxon>Eukaryota</taxon>
        <taxon>Sar</taxon>
        <taxon>Alveolata</taxon>
        <taxon>Colpodellida</taxon>
        <taxon>Chromeraceae</taxon>
        <taxon>Chromera</taxon>
    </lineage>
</organism>
<feature type="region of interest" description="Disordered" evidence="1">
    <location>
        <begin position="249"/>
        <end position="271"/>
    </location>
</feature>
<evidence type="ECO:0000259" key="2">
    <source>
        <dbReference type="PROSITE" id="PS50126"/>
    </source>
</evidence>
<dbReference type="InterPro" id="IPR011990">
    <property type="entry name" value="TPR-like_helical_dom_sf"/>
</dbReference>
<dbReference type="SMART" id="SM00316">
    <property type="entry name" value="S1"/>
    <property type="match status" value="7"/>
</dbReference>
<dbReference type="SUPFAM" id="SSF48452">
    <property type="entry name" value="TPR-like"/>
    <property type="match status" value="2"/>
</dbReference>
<feature type="region of interest" description="Disordered" evidence="1">
    <location>
        <begin position="735"/>
        <end position="772"/>
    </location>
</feature>
<accession>A0A0G4HDD3</accession>
<dbReference type="SUPFAM" id="SSF50249">
    <property type="entry name" value="Nucleic acid-binding proteins"/>
    <property type="match status" value="3"/>
</dbReference>
<feature type="compositionally biased region" description="Acidic residues" evidence="1">
    <location>
        <begin position="1162"/>
        <end position="1214"/>
    </location>
</feature>
<feature type="compositionally biased region" description="Acidic residues" evidence="1">
    <location>
        <begin position="1375"/>
        <end position="1389"/>
    </location>
</feature>
<proteinExistence type="predicted"/>
<feature type="compositionally biased region" description="Basic and acidic residues" evidence="1">
    <location>
        <begin position="29"/>
        <end position="47"/>
    </location>
</feature>
<dbReference type="InterPro" id="IPR003029">
    <property type="entry name" value="S1_domain"/>
</dbReference>
<feature type="compositionally biased region" description="Basic and acidic residues" evidence="1">
    <location>
        <begin position="1401"/>
        <end position="1415"/>
    </location>
</feature>
<dbReference type="PROSITE" id="PS50126">
    <property type="entry name" value="S1"/>
    <property type="match status" value="4"/>
</dbReference>
<dbReference type="Gene3D" id="2.40.50.140">
    <property type="entry name" value="Nucleic acid-binding proteins"/>
    <property type="match status" value="4"/>
</dbReference>
<feature type="domain" description="S1 motif" evidence="2">
    <location>
        <begin position="1029"/>
        <end position="1098"/>
    </location>
</feature>
<dbReference type="PANTHER" id="PTHR23270">
    <property type="entry name" value="PROGRAMMED CELL DEATH PROTEIN 11 PRE-RRNA PROCESSING PROTEIN RRP5"/>
    <property type="match status" value="1"/>
</dbReference>
<feature type="compositionally biased region" description="Acidic residues" evidence="1">
    <location>
        <begin position="1756"/>
        <end position="1791"/>
    </location>
</feature>
<sequence>MDDETYFPRGGGGGKTLRVSTSDFVPPASDRKRDKGKASKRGATDTHLEDEDEEDLYREERSFRKAPRHTNEDIEEGVYTGVPSVLLASPETIRPLSYKDLEAGTLIVGSVREVFPHELVVSLPFAMTGYISKEQAYDLHDLEESWNIKDVFTSLDRDFKVGQFVCTVVVEGAGGSDAVGGSGGMKKKRIELSLRPSLLNAGLGKQTMTPNMWLPASVRSEEEKGFLLSFGIRGLQGFLKKEKGEGAEVAESLEEATEKTGEEDKGDSEGPVSVGQVVFVCVRKIKSGSAPLECSRSLDPSLAISRSSPVSLSALRAGLLVEGTVTRAAEAAMQETGEDSKGKKNKQGAGGGKSQTGSLLPRKPTKKDAGAHTFFRRNVVVAICGSLQGFVPYPHSWHPVFGGGAPPPSVGTRVTARVLAFVPRNRRVVLSLLPPLVQWKVGTLPLGLGLPGTRIPRALTVEVIDRIGAKFLVFSSSSEGEGGEKGKGERRPVALASCHLSRLSDKQITKASEVVSVGSEVPCRIVHVNQTDAIVVVSCQPSFLEEKIVSPRDVKPGEIVTASVFRILNNGLLVRLSPYVTGFIPLVHLTDVPLKEMPLGRFKEGIKAKVRVLAVDHLGRLLLSAKKTILKDEKPVTSADAVEVGDVVWGTVIDFIEQGIIVGFYGGVKGLLPKGELERKAETASHLSAIGKGGLVQVRVIRVDKAAVRRRGGQLSLSLDLSGEIWQERAKAASEMRKSKEEAREKRQQAKEKRKEEKEAKKQKRAEEAERKAIQPKEIIGSAFEGEVDKVHRTGPKGELLPSIALGAVVSFSISHTGIGGEEKKKKFIGHAHITEIHDDWKVKPFASLKRGTPVRMRVLGPLPSRVVVSLQLKEMMKDAQGDEEKEEDAGDKKRGKKKGDKEGGSVPFYSVSLRPSVVEAETPESLSAACGERPMKAEALNEDDEVCGYVSNSGKMGVELTLSRVLHGSIKLGEVRREGGFTSADEAAALFPICSLVKRARVVLAKDKKVDLSLKRKPKLTIDMIRVGDHLAARVKKVLGDVKGLIVRLEGSEVDALCKGDEVADDKSTAASSYSEGDRVKVQVLMNEDGRIRVGMKPSYFAMDEEEEEEEDEDEEEEEEEGDVSDEEGEEEEDEEQEESAGKKKTDRGKGAGGFWKGVTEEEEEEEEGEEDEEEEDVEMEDAEGGEEEEDDDEDEDEDEEEKSGEEEEEEMEGLGKVGKSSKPMEAGQNEEEEEDEDEDESDDEDFEDEDEEEEGEEEEESEGSEGENEDEDEDEEDGDEDEDEEEGDEGDEDEEMEGTDFFSSIPNGHPPSSSTSANGPVKRKAEEVEEGEEEEGHLGLPSGLTKSSANPLMWGDLQFASSSHAAAVPKAADEEEDEEDEEGENEAEDGKKKKKTKRMKDAERKRREAEVRVQEEKVAEGSWQDAPQQAEDFERLLLTQRLSSVVWIKYMAHHVQLAEVEKAREVAERAVKQMAQASDRERLNVWTAYLNLEANFGTKARLDSTFKRACQVNLLKDAHSALVTTLERKGDLTAAREAAKKATDKLKQSKEMWLRRFNLLFAAAARGDTTEAEQLSFLSEARDSLPRCLALLDKREHVDILCKVARLEFKQGSADRGMALFEGLLGHHPGRTDLYALYLDGLEGHVRGALEKVRERRLLQREREGGSITKKKRKQEEKEGEKEQKDLLSSVRRVYDGALRKQWKPRKAKFFFKRWLAFEDSVGDTQAAEAVKQRARDYVRQAQEGEGGGGGMDADSDSDSESSSEEEEEDEDGGDREDETEEENEEEDE</sequence>
<feature type="region of interest" description="Disordered" evidence="1">
    <location>
        <begin position="1097"/>
        <end position="1415"/>
    </location>
</feature>
<feature type="compositionally biased region" description="Acidic residues" evidence="1">
    <location>
        <begin position="1230"/>
        <end position="1300"/>
    </location>
</feature>
<gene>
    <name evidence="3" type="ORF">Cvel_6356</name>
</gene>
<feature type="region of interest" description="Disordered" evidence="1">
    <location>
        <begin position="1663"/>
        <end position="1687"/>
    </location>
</feature>
<dbReference type="Pfam" id="PF23459">
    <property type="entry name" value="S1_RRP5"/>
    <property type="match status" value="1"/>
</dbReference>
<name>A0A0G4HDD3_9ALVE</name>
<protein>
    <recommendedName>
        <fullName evidence="2">S1 motif domain-containing protein</fullName>
    </recommendedName>
</protein>